<gene>
    <name evidence="4" type="ORF">CVT25_009097</name>
</gene>
<dbReference type="EMBL" id="NHYD01003969">
    <property type="protein sequence ID" value="PPQ67794.1"/>
    <property type="molecule type" value="Genomic_DNA"/>
</dbReference>
<dbReference type="InterPro" id="IPR000637">
    <property type="entry name" value="HMGI/Y_DNA-bd_CS"/>
</dbReference>
<proteinExistence type="predicted"/>
<evidence type="ECO:0000256" key="2">
    <source>
        <dbReference type="ARBA" id="ARBA00023242"/>
    </source>
</evidence>
<sequence>MPTSAGFPWELLKAECLRLVCTQLVQGSNEGGNYQGGGRKEDMVDFLRDIDERGLEPAVKKMEETRKLAGASAPEEANSPKRKSSRLEDANANADSDLAHNTRYKGAKRVKLTKVDPESASTSQPKAPRGRPRKSTDADASKRPRGRPRKSDAVNGDVPTTSASAKKAKTTPKKSAPAPPAVDETGAPIKRGRGRPRKSAQGASAPQSKGKSVFDGVLLDKRKSSAAGAGEQIEEPAQVGEQEIIVGDVVLAAFISHGQGQGDASSLGGSNKENDPNDIVAADDHDVDADADGEPDPQAITEVPATA</sequence>
<dbReference type="SMART" id="SM00384">
    <property type="entry name" value="AT_hook"/>
    <property type="match status" value="3"/>
</dbReference>
<dbReference type="InParanoid" id="A0A409VNF9"/>
<reference evidence="4 5" key="1">
    <citation type="journal article" date="2018" name="Evol. Lett.">
        <title>Horizontal gene cluster transfer increased hallucinogenic mushroom diversity.</title>
        <authorList>
            <person name="Reynolds H.T."/>
            <person name="Vijayakumar V."/>
            <person name="Gluck-Thaler E."/>
            <person name="Korotkin H.B."/>
            <person name="Matheny P.B."/>
            <person name="Slot J.C."/>
        </authorList>
    </citation>
    <scope>NUCLEOTIDE SEQUENCE [LARGE SCALE GENOMIC DNA]</scope>
    <source>
        <strain evidence="4 5">2631</strain>
    </source>
</reference>
<dbReference type="GO" id="GO:0003677">
    <property type="term" value="F:DNA binding"/>
    <property type="evidence" value="ECO:0007669"/>
    <property type="project" value="InterPro"/>
</dbReference>
<evidence type="ECO:0000313" key="4">
    <source>
        <dbReference type="EMBL" id="PPQ67794.1"/>
    </source>
</evidence>
<keyword evidence="5" id="KW-1185">Reference proteome</keyword>
<dbReference type="PRINTS" id="PR00929">
    <property type="entry name" value="ATHOOK"/>
</dbReference>
<dbReference type="OrthoDB" id="3892913at2759"/>
<evidence type="ECO:0000313" key="5">
    <source>
        <dbReference type="Proteomes" id="UP000283269"/>
    </source>
</evidence>
<evidence type="ECO:0000256" key="1">
    <source>
        <dbReference type="ARBA" id="ARBA00004123"/>
    </source>
</evidence>
<comment type="caution">
    <text evidence="4">The sequence shown here is derived from an EMBL/GenBank/DDBJ whole genome shotgun (WGS) entry which is preliminary data.</text>
</comment>
<feature type="compositionally biased region" description="Acidic residues" evidence="3">
    <location>
        <begin position="285"/>
        <end position="295"/>
    </location>
</feature>
<dbReference type="GO" id="GO:0005634">
    <property type="term" value="C:nucleus"/>
    <property type="evidence" value="ECO:0007669"/>
    <property type="project" value="UniProtKB-SubCell"/>
</dbReference>
<dbReference type="GO" id="GO:0006355">
    <property type="term" value="P:regulation of DNA-templated transcription"/>
    <property type="evidence" value="ECO:0007669"/>
    <property type="project" value="InterPro"/>
</dbReference>
<evidence type="ECO:0000256" key="3">
    <source>
        <dbReference type="SAM" id="MobiDB-lite"/>
    </source>
</evidence>
<dbReference type="Proteomes" id="UP000283269">
    <property type="component" value="Unassembled WGS sequence"/>
</dbReference>
<feature type="compositionally biased region" description="Basic and acidic residues" evidence="3">
    <location>
        <begin position="55"/>
        <end position="67"/>
    </location>
</feature>
<protein>
    <submittedName>
        <fullName evidence="4">Uncharacterized protein</fullName>
    </submittedName>
</protein>
<dbReference type="InterPro" id="IPR017956">
    <property type="entry name" value="AT_hook_DNA-bd_motif"/>
</dbReference>
<feature type="region of interest" description="Disordered" evidence="3">
    <location>
        <begin position="258"/>
        <end position="307"/>
    </location>
</feature>
<dbReference type="PROSITE" id="PS00354">
    <property type="entry name" value="HMGI_Y"/>
    <property type="match status" value="2"/>
</dbReference>
<dbReference type="STRING" id="93625.A0A409VNF9"/>
<name>A0A409VNF9_PSICY</name>
<keyword evidence="2" id="KW-0539">Nucleus</keyword>
<accession>A0A409VNF9</accession>
<dbReference type="AlphaFoldDB" id="A0A409VNF9"/>
<comment type="subcellular location">
    <subcellularLocation>
        <location evidence="1">Nucleus</location>
    </subcellularLocation>
</comment>
<organism evidence="4 5">
    <name type="scientific">Psilocybe cyanescens</name>
    <dbReference type="NCBI Taxonomy" id="93625"/>
    <lineage>
        <taxon>Eukaryota</taxon>
        <taxon>Fungi</taxon>
        <taxon>Dikarya</taxon>
        <taxon>Basidiomycota</taxon>
        <taxon>Agaricomycotina</taxon>
        <taxon>Agaricomycetes</taxon>
        <taxon>Agaricomycetidae</taxon>
        <taxon>Agaricales</taxon>
        <taxon>Agaricineae</taxon>
        <taxon>Strophariaceae</taxon>
        <taxon>Psilocybe</taxon>
    </lineage>
</organism>
<feature type="compositionally biased region" description="Basic residues" evidence="3">
    <location>
        <begin position="102"/>
        <end position="112"/>
    </location>
</feature>
<feature type="compositionally biased region" description="Polar residues" evidence="3">
    <location>
        <begin position="201"/>
        <end position="210"/>
    </location>
</feature>
<feature type="compositionally biased region" description="Polar residues" evidence="3">
    <location>
        <begin position="262"/>
        <end position="271"/>
    </location>
</feature>
<dbReference type="Pfam" id="PF02178">
    <property type="entry name" value="AT_hook"/>
    <property type="match status" value="3"/>
</dbReference>
<feature type="region of interest" description="Disordered" evidence="3">
    <location>
        <begin position="55"/>
        <end position="217"/>
    </location>
</feature>